<dbReference type="AlphaFoldDB" id="A0A2P2N643"/>
<proteinExistence type="predicted"/>
<accession>A0A2P2N643</accession>
<organism evidence="1">
    <name type="scientific">Rhizophora mucronata</name>
    <name type="common">Asiatic mangrove</name>
    <dbReference type="NCBI Taxonomy" id="61149"/>
    <lineage>
        <taxon>Eukaryota</taxon>
        <taxon>Viridiplantae</taxon>
        <taxon>Streptophyta</taxon>
        <taxon>Embryophyta</taxon>
        <taxon>Tracheophyta</taxon>
        <taxon>Spermatophyta</taxon>
        <taxon>Magnoliopsida</taxon>
        <taxon>eudicotyledons</taxon>
        <taxon>Gunneridae</taxon>
        <taxon>Pentapetalae</taxon>
        <taxon>rosids</taxon>
        <taxon>fabids</taxon>
        <taxon>Malpighiales</taxon>
        <taxon>Rhizophoraceae</taxon>
        <taxon>Rhizophora</taxon>
    </lineage>
</organism>
<name>A0A2P2N643_RHIMU</name>
<protein>
    <submittedName>
        <fullName evidence="1">Uncharacterized protein</fullName>
    </submittedName>
</protein>
<evidence type="ECO:0000313" key="1">
    <source>
        <dbReference type="EMBL" id="MBX37971.1"/>
    </source>
</evidence>
<reference evidence="1" key="1">
    <citation type="submission" date="2018-02" db="EMBL/GenBank/DDBJ databases">
        <title>Rhizophora mucronata_Transcriptome.</title>
        <authorList>
            <person name="Meera S.P."/>
            <person name="Sreeshan A."/>
            <person name="Augustine A."/>
        </authorList>
    </citation>
    <scope>NUCLEOTIDE SEQUENCE</scope>
    <source>
        <tissue evidence="1">Leaf</tissue>
    </source>
</reference>
<sequence length="29" mass="3454">MLVKYKIQSLLKGVSELKCLLMENLKRKF</sequence>
<dbReference type="EMBL" id="GGEC01057487">
    <property type="protein sequence ID" value="MBX37971.1"/>
    <property type="molecule type" value="Transcribed_RNA"/>
</dbReference>